<dbReference type="CDD" id="cd00332">
    <property type="entry name" value="PAL-HAL"/>
    <property type="match status" value="1"/>
</dbReference>
<dbReference type="Gene3D" id="1.10.274.20">
    <property type="entry name" value="Phenylalanine ammonia-lyase 1, domain 3"/>
    <property type="match status" value="1"/>
</dbReference>
<comment type="caution">
    <text evidence="3">The sequence shown here is derived from an EMBL/GenBank/DDBJ whole genome shotgun (WGS) entry which is preliminary data.</text>
</comment>
<gene>
    <name evidence="3" type="ORF">N656DRAFT_720706</name>
</gene>
<dbReference type="InterPro" id="IPR023144">
    <property type="entry name" value="Phe_NH3-lyase_shielding_dom_sf"/>
</dbReference>
<evidence type="ECO:0000256" key="2">
    <source>
        <dbReference type="RuleBase" id="RU003954"/>
    </source>
</evidence>
<reference evidence="3" key="1">
    <citation type="journal article" date="2023" name="Mol. Phylogenet. Evol.">
        <title>Genome-scale phylogeny and comparative genomics of the fungal order Sordariales.</title>
        <authorList>
            <person name="Hensen N."/>
            <person name="Bonometti L."/>
            <person name="Westerberg I."/>
            <person name="Brannstrom I.O."/>
            <person name="Guillou S."/>
            <person name="Cros-Aarteil S."/>
            <person name="Calhoun S."/>
            <person name="Haridas S."/>
            <person name="Kuo A."/>
            <person name="Mondo S."/>
            <person name="Pangilinan J."/>
            <person name="Riley R."/>
            <person name="LaButti K."/>
            <person name="Andreopoulos B."/>
            <person name="Lipzen A."/>
            <person name="Chen C."/>
            <person name="Yan M."/>
            <person name="Daum C."/>
            <person name="Ng V."/>
            <person name="Clum A."/>
            <person name="Steindorff A."/>
            <person name="Ohm R.A."/>
            <person name="Martin F."/>
            <person name="Silar P."/>
            <person name="Natvig D.O."/>
            <person name="Lalanne C."/>
            <person name="Gautier V."/>
            <person name="Ament-Velasquez S.L."/>
            <person name="Kruys A."/>
            <person name="Hutchinson M.I."/>
            <person name="Powell A.J."/>
            <person name="Barry K."/>
            <person name="Miller A.N."/>
            <person name="Grigoriev I.V."/>
            <person name="Debuchy R."/>
            <person name="Gladieux P."/>
            <person name="Hiltunen Thoren M."/>
            <person name="Johannesson H."/>
        </authorList>
    </citation>
    <scope>NUCLEOTIDE SEQUENCE</scope>
    <source>
        <strain evidence="3">CBS 508.74</strain>
    </source>
</reference>
<dbReference type="Pfam" id="PF00221">
    <property type="entry name" value="Lyase_aromatic"/>
    <property type="match status" value="1"/>
</dbReference>
<accession>A0AAN6QBH0</accession>
<dbReference type="EMBL" id="MU853381">
    <property type="protein sequence ID" value="KAK4107132.1"/>
    <property type="molecule type" value="Genomic_DNA"/>
</dbReference>
<dbReference type="SUPFAM" id="SSF48557">
    <property type="entry name" value="L-aspartase-like"/>
    <property type="match status" value="1"/>
</dbReference>
<reference evidence="3" key="2">
    <citation type="submission" date="2023-05" db="EMBL/GenBank/DDBJ databases">
        <authorList>
            <consortium name="Lawrence Berkeley National Laboratory"/>
            <person name="Steindorff A."/>
            <person name="Hensen N."/>
            <person name="Bonometti L."/>
            <person name="Westerberg I."/>
            <person name="Brannstrom I.O."/>
            <person name="Guillou S."/>
            <person name="Cros-Aarteil S."/>
            <person name="Calhoun S."/>
            <person name="Haridas S."/>
            <person name="Kuo A."/>
            <person name="Mondo S."/>
            <person name="Pangilinan J."/>
            <person name="Riley R."/>
            <person name="Labutti K."/>
            <person name="Andreopoulos B."/>
            <person name="Lipzen A."/>
            <person name="Chen C."/>
            <person name="Yanf M."/>
            <person name="Daum C."/>
            <person name="Ng V."/>
            <person name="Clum A."/>
            <person name="Ohm R."/>
            <person name="Martin F."/>
            <person name="Silar P."/>
            <person name="Natvig D."/>
            <person name="Lalanne C."/>
            <person name="Gautier V."/>
            <person name="Ament-Velasquez S.L."/>
            <person name="Kruys A."/>
            <person name="Hutchinson M.I."/>
            <person name="Powell A.J."/>
            <person name="Barry K."/>
            <person name="Miller A.N."/>
            <person name="Grigoriev I.V."/>
            <person name="Debuchy R."/>
            <person name="Gladieux P."/>
            <person name="Thoren M.H."/>
            <person name="Johannesson H."/>
        </authorList>
    </citation>
    <scope>NUCLEOTIDE SEQUENCE</scope>
    <source>
        <strain evidence="3">CBS 508.74</strain>
    </source>
</reference>
<dbReference type="AlphaFoldDB" id="A0AAN6QBH0"/>
<organism evidence="3 4">
    <name type="scientific">Canariomyces notabilis</name>
    <dbReference type="NCBI Taxonomy" id="2074819"/>
    <lineage>
        <taxon>Eukaryota</taxon>
        <taxon>Fungi</taxon>
        <taxon>Dikarya</taxon>
        <taxon>Ascomycota</taxon>
        <taxon>Pezizomycotina</taxon>
        <taxon>Sordariomycetes</taxon>
        <taxon>Sordariomycetidae</taxon>
        <taxon>Sordariales</taxon>
        <taxon>Chaetomiaceae</taxon>
        <taxon>Canariomyces</taxon>
    </lineage>
</organism>
<dbReference type="NCBIfam" id="TIGR01226">
    <property type="entry name" value="phe_am_lyase"/>
    <property type="match status" value="1"/>
</dbReference>
<keyword evidence="4" id="KW-1185">Reference proteome</keyword>
<dbReference type="Gene3D" id="1.10.275.10">
    <property type="entry name" value="Fumarase/aspartase (N-terminal domain)"/>
    <property type="match status" value="1"/>
</dbReference>
<dbReference type="InterPro" id="IPR005922">
    <property type="entry name" value="Phe_NH3-lyase"/>
</dbReference>
<comment type="similarity">
    <text evidence="1 2">Belongs to the PAL/histidase family.</text>
</comment>
<dbReference type="Proteomes" id="UP001302812">
    <property type="component" value="Unassembled WGS sequence"/>
</dbReference>
<dbReference type="GO" id="GO:0005737">
    <property type="term" value="C:cytoplasm"/>
    <property type="evidence" value="ECO:0007669"/>
    <property type="project" value="InterPro"/>
</dbReference>
<dbReference type="RefSeq" id="XP_064664702.1">
    <property type="nucleotide sequence ID" value="XM_064812460.1"/>
</dbReference>
<dbReference type="InterPro" id="IPR001106">
    <property type="entry name" value="Aromatic_Lyase"/>
</dbReference>
<protein>
    <submittedName>
        <fullName evidence="3">Phenylalanine ammonia-lyase</fullName>
    </submittedName>
</protein>
<keyword evidence="2" id="KW-0456">Lyase</keyword>
<dbReference type="GO" id="GO:0006559">
    <property type="term" value="P:L-phenylalanine catabolic process"/>
    <property type="evidence" value="ECO:0007669"/>
    <property type="project" value="InterPro"/>
</dbReference>
<dbReference type="GeneID" id="89936585"/>
<dbReference type="GO" id="GO:0016841">
    <property type="term" value="F:ammonia-lyase activity"/>
    <property type="evidence" value="ECO:0007669"/>
    <property type="project" value="InterPro"/>
</dbReference>
<dbReference type="Gene3D" id="1.20.200.10">
    <property type="entry name" value="Fumarase/aspartase (Central domain)"/>
    <property type="match status" value="1"/>
</dbReference>
<dbReference type="InterPro" id="IPR008948">
    <property type="entry name" value="L-Aspartase-like"/>
</dbReference>
<evidence type="ECO:0000256" key="1">
    <source>
        <dbReference type="ARBA" id="ARBA00007238"/>
    </source>
</evidence>
<evidence type="ECO:0000313" key="3">
    <source>
        <dbReference type="EMBL" id="KAK4107132.1"/>
    </source>
</evidence>
<evidence type="ECO:0000313" key="4">
    <source>
        <dbReference type="Proteomes" id="UP001302812"/>
    </source>
</evidence>
<dbReference type="PANTHER" id="PTHR10362">
    <property type="entry name" value="HISTIDINE AMMONIA-LYASE"/>
    <property type="match status" value="1"/>
</dbReference>
<dbReference type="InterPro" id="IPR024083">
    <property type="entry name" value="Fumarase/histidase_N"/>
</dbReference>
<name>A0AAN6QBH0_9PEZI</name>
<proteinExistence type="inferred from homology"/>
<sequence length="755" mass="82359">MGSSCHEQKKHFGNPEFASHACAVYSEWLALQHRLRSHANHVSVNGRDLTIADVVAVSLHGVSADISDDQQLHKLINDSVEFLEKELEAGRVIYGVNTGFGGSANTRTQHFERLQSAAIQHLNVGILLEADRTSDSSLGITSKNPLLRSHALPSPVVKAAMLIRCNSLVRGHSGVRLQVIESIMHLLARDLVPVVPLRGSISASGDLSTLSYIAGVIEGNPNIFVRTEGGKTVLRANEALKIHQLAPMRLQAKEGLGITNGTAPSCAAACLVMHEANRLALLVQLLTAMATEALSGTAHNYDPFISEVRPHAGQAEAAANILRFLSGSQLSPYSSSYATAQKRIGLAQDRYALRTAPQWIGPQLEDLALATRQVATELNATTDNPLIDVAGSTIHHGGNFQAMALTSAMDKTLAALQNLGRLLFAQASEMINNTTSHGLPPNLAADDPSASFTAKGFDVNMAAYAAELAYLARGPVSACMQPAEMANQSVNSMALVAARYAAEAVEVLSLMAATYIWILCQALDLRCLRVEFGRAVEREVSRVIRLSLLADLTFVDLVKDLVRYDEFLRFVTEVTEAVLQRWDQLSHLDLRDRSKTAANESLGPVLECIAKYRDTVGDLRLEKIPDYQKLMAEMLEKRYNDIRAQFFRGQLTAATYISPASRVVFAWVRKDLKIPFHRGLEDHPTLLLRKAEGARACNGDGVQDDGANGVVRPDEELLARGRTLGTMASDIYEAIRRGELHDRIMKFGEDAGLWR</sequence>